<dbReference type="GO" id="GO:0016846">
    <property type="term" value="F:carbon-sulfur lyase activity"/>
    <property type="evidence" value="ECO:0007669"/>
    <property type="project" value="InterPro"/>
</dbReference>
<keyword evidence="2" id="KW-0479">Metal-binding</keyword>
<evidence type="ECO:0000256" key="3">
    <source>
        <dbReference type="ARBA" id="ARBA00022833"/>
    </source>
</evidence>
<dbReference type="SUPFAM" id="SSF51316">
    <property type="entry name" value="Mss4-like"/>
    <property type="match status" value="1"/>
</dbReference>
<name>A0A8H7W8Z6_9HELO</name>
<dbReference type="Proteomes" id="UP000664132">
    <property type="component" value="Unassembled WGS sequence"/>
</dbReference>
<evidence type="ECO:0000313" key="6">
    <source>
        <dbReference type="EMBL" id="KAG4415304.1"/>
    </source>
</evidence>
<evidence type="ECO:0000313" key="7">
    <source>
        <dbReference type="Proteomes" id="UP000664132"/>
    </source>
</evidence>
<keyword evidence="7" id="KW-1185">Reference proteome</keyword>
<dbReference type="AlphaFoldDB" id="A0A8H7W8Z6"/>
<proteinExistence type="inferred from homology"/>
<keyword evidence="3" id="KW-0862">Zinc</keyword>
<feature type="domain" description="CENP-V/GFA" evidence="5">
    <location>
        <begin position="25"/>
        <end position="139"/>
    </location>
</feature>
<evidence type="ECO:0000256" key="2">
    <source>
        <dbReference type="ARBA" id="ARBA00022723"/>
    </source>
</evidence>
<sequence>MAASPSPLANPKPSTQDNEEVLSTAKGSCLCTVVTFTISGRPFKKLICHCMSCKKSSGSSFMALNIYETSQLLPDPTLTTNPKIKTYLDTTPHSGNTISRVFCADCGSRLWIMSPKRPGFILVHVAVLDVEFNLAGEWRSWKPDREIWCRWKEEWLDVVGAGEVERFHMGS</sequence>
<dbReference type="Gene3D" id="3.90.1590.10">
    <property type="entry name" value="glutathione-dependent formaldehyde- activating enzyme (gfa)"/>
    <property type="match status" value="1"/>
</dbReference>
<evidence type="ECO:0000259" key="5">
    <source>
        <dbReference type="PROSITE" id="PS51891"/>
    </source>
</evidence>
<dbReference type="InterPro" id="IPR006913">
    <property type="entry name" value="CENP-V/GFA"/>
</dbReference>
<organism evidence="6 7">
    <name type="scientific">Cadophora malorum</name>
    <dbReference type="NCBI Taxonomy" id="108018"/>
    <lineage>
        <taxon>Eukaryota</taxon>
        <taxon>Fungi</taxon>
        <taxon>Dikarya</taxon>
        <taxon>Ascomycota</taxon>
        <taxon>Pezizomycotina</taxon>
        <taxon>Leotiomycetes</taxon>
        <taxon>Helotiales</taxon>
        <taxon>Ploettnerulaceae</taxon>
        <taxon>Cadophora</taxon>
    </lineage>
</organism>
<dbReference type="Pfam" id="PF04828">
    <property type="entry name" value="GFA"/>
    <property type="match status" value="1"/>
</dbReference>
<comment type="similarity">
    <text evidence="1">Belongs to the Gfa family.</text>
</comment>
<dbReference type="PANTHER" id="PTHR33337">
    <property type="entry name" value="GFA DOMAIN-CONTAINING PROTEIN"/>
    <property type="match status" value="1"/>
</dbReference>
<comment type="caution">
    <text evidence="6">The sequence shown here is derived from an EMBL/GenBank/DDBJ whole genome shotgun (WGS) entry which is preliminary data.</text>
</comment>
<dbReference type="GO" id="GO:0046872">
    <property type="term" value="F:metal ion binding"/>
    <property type="evidence" value="ECO:0007669"/>
    <property type="project" value="UniProtKB-KW"/>
</dbReference>
<dbReference type="PROSITE" id="PS51891">
    <property type="entry name" value="CENP_V_GFA"/>
    <property type="match status" value="1"/>
</dbReference>
<dbReference type="OrthoDB" id="406544at2759"/>
<keyword evidence="4" id="KW-0456">Lyase</keyword>
<evidence type="ECO:0000256" key="4">
    <source>
        <dbReference type="ARBA" id="ARBA00023239"/>
    </source>
</evidence>
<dbReference type="PANTHER" id="PTHR33337:SF40">
    <property type="entry name" value="CENP-V_GFA DOMAIN-CONTAINING PROTEIN-RELATED"/>
    <property type="match status" value="1"/>
</dbReference>
<gene>
    <name evidence="6" type="ORF">IFR04_011559</name>
</gene>
<accession>A0A8H7W8Z6</accession>
<dbReference type="EMBL" id="JAFJYH010000227">
    <property type="protein sequence ID" value="KAG4415304.1"/>
    <property type="molecule type" value="Genomic_DNA"/>
</dbReference>
<protein>
    <recommendedName>
        <fullName evidence="5">CENP-V/GFA domain-containing protein</fullName>
    </recommendedName>
</protein>
<evidence type="ECO:0000256" key="1">
    <source>
        <dbReference type="ARBA" id="ARBA00005495"/>
    </source>
</evidence>
<dbReference type="InterPro" id="IPR011057">
    <property type="entry name" value="Mss4-like_sf"/>
</dbReference>
<reference evidence="6" key="1">
    <citation type="submission" date="2021-02" db="EMBL/GenBank/DDBJ databases">
        <title>Genome sequence Cadophora malorum strain M34.</title>
        <authorList>
            <person name="Stefanovic E."/>
            <person name="Vu D."/>
            <person name="Scully C."/>
            <person name="Dijksterhuis J."/>
            <person name="Roader J."/>
            <person name="Houbraken J."/>
        </authorList>
    </citation>
    <scope>NUCLEOTIDE SEQUENCE</scope>
    <source>
        <strain evidence="6">M34</strain>
    </source>
</reference>